<dbReference type="AlphaFoldDB" id="A0A1E3WGT8"/>
<proteinExistence type="predicted"/>
<comment type="caution">
    <text evidence="1">The sequence shown here is derived from an EMBL/GenBank/DDBJ whole genome shotgun (WGS) entry which is preliminary data.</text>
</comment>
<organism evidence="1 2">
    <name type="scientific">Vibrio scophthalmi</name>
    <dbReference type="NCBI Taxonomy" id="45658"/>
    <lineage>
        <taxon>Bacteria</taxon>
        <taxon>Pseudomonadati</taxon>
        <taxon>Pseudomonadota</taxon>
        <taxon>Gammaproteobacteria</taxon>
        <taxon>Vibrionales</taxon>
        <taxon>Vibrionaceae</taxon>
        <taxon>Vibrio</taxon>
    </lineage>
</organism>
<sequence>MEKNNSVKIGQIRADVTNNRHINSRLMFNYNLIVEKLDSGELRARREWLGVGKREIAIEEVLWCPQNGLQSASMEHPELNEYGHLEILKSQGNTILSNYKTHYEEHRKSLNFVASPCTLLSVPFEISKHWDALMNGKKLSWITPL</sequence>
<dbReference type="RefSeq" id="WP_244882254.1">
    <property type="nucleotide sequence ID" value="NZ_MDCJ01000007.1"/>
</dbReference>
<dbReference type="Proteomes" id="UP000095131">
    <property type="component" value="Unassembled WGS sequence"/>
</dbReference>
<gene>
    <name evidence="1" type="ORF">VSF3289_04161</name>
</gene>
<reference evidence="1 2" key="1">
    <citation type="submission" date="2016-08" db="EMBL/GenBank/DDBJ databases">
        <title>Genome sequencing of Vibrio scophthalmi strain FP3289, an isolated from Paralichthys olivaceus.</title>
        <authorList>
            <person name="Han H.-J."/>
        </authorList>
    </citation>
    <scope>NUCLEOTIDE SEQUENCE [LARGE SCALE GENOMIC DNA]</scope>
    <source>
        <strain evidence="1 2">FP3289</strain>
    </source>
</reference>
<accession>A0A1E3WGT8</accession>
<dbReference type="PATRIC" id="fig|45658.8.peg.4140"/>
<dbReference type="EMBL" id="MDCJ01000007">
    <property type="protein sequence ID" value="ODS05021.1"/>
    <property type="molecule type" value="Genomic_DNA"/>
</dbReference>
<protein>
    <submittedName>
        <fullName evidence="1">Uncharacterized protein</fullName>
    </submittedName>
</protein>
<evidence type="ECO:0000313" key="1">
    <source>
        <dbReference type="EMBL" id="ODS05021.1"/>
    </source>
</evidence>
<name>A0A1E3WGT8_9VIBR</name>
<evidence type="ECO:0000313" key="2">
    <source>
        <dbReference type="Proteomes" id="UP000095131"/>
    </source>
</evidence>